<sequence length="187" mass="20428">MVGLERLVGLVLSGSARQQALPPIFAVALVAPLASSSHDHPLPQRQEEEHMSGHMLTAGEAPTVEAFFQESEAWAVATVTAWGLTPSGYELHEAQARERSVALSNATSAHRRSAKLQRTAAWADKEAMKAIYARARQLTTETGIVHHVDHDIPLLGKLVSGLHVETNLRIITGSENCRKNNRFEVEL</sequence>
<comment type="caution">
    <text evidence="1">The sequence shown here is derived from an EMBL/GenBank/DDBJ whole genome shotgun (WGS) entry which is preliminary data.</text>
</comment>
<dbReference type="Proteomes" id="UP000249135">
    <property type="component" value="Unassembled WGS sequence"/>
</dbReference>
<name>A0A2W5RGC1_VARPD</name>
<evidence type="ECO:0000313" key="1">
    <source>
        <dbReference type="EMBL" id="PZQ69587.1"/>
    </source>
</evidence>
<dbReference type="EMBL" id="QFPP01000293">
    <property type="protein sequence ID" value="PZQ69587.1"/>
    <property type="molecule type" value="Genomic_DNA"/>
</dbReference>
<protein>
    <submittedName>
        <fullName evidence="1">Uncharacterized protein</fullName>
    </submittedName>
</protein>
<reference evidence="1 2" key="1">
    <citation type="submission" date="2017-08" db="EMBL/GenBank/DDBJ databases">
        <title>Infants hospitalized years apart are colonized by the same room-sourced microbial strains.</title>
        <authorList>
            <person name="Brooks B."/>
            <person name="Olm M.R."/>
            <person name="Firek B.A."/>
            <person name="Baker R."/>
            <person name="Thomas B.C."/>
            <person name="Morowitz M.J."/>
            <person name="Banfield J.F."/>
        </authorList>
    </citation>
    <scope>NUCLEOTIDE SEQUENCE [LARGE SCALE GENOMIC DNA]</scope>
    <source>
        <strain evidence="1">S2_005_003_R2_41</strain>
    </source>
</reference>
<organism evidence="1 2">
    <name type="scientific">Variovorax paradoxus</name>
    <dbReference type="NCBI Taxonomy" id="34073"/>
    <lineage>
        <taxon>Bacteria</taxon>
        <taxon>Pseudomonadati</taxon>
        <taxon>Pseudomonadota</taxon>
        <taxon>Betaproteobacteria</taxon>
        <taxon>Burkholderiales</taxon>
        <taxon>Comamonadaceae</taxon>
        <taxon>Variovorax</taxon>
    </lineage>
</organism>
<accession>A0A2W5RGC1</accession>
<gene>
    <name evidence="1" type="ORF">DI563_19400</name>
</gene>
<dbReference type="AlphaFoldDB" id="A0A2W5RGC1"/>
<evidence type="ECO:0000313" key="2">
    <source>
        <dbReference type="Proteomes" id="UP000249135"/>
    </source>
</evidence>
<proteinExistence type="predicted"/>